<keyword evidence="10" id="KW-1185">Reference proteome</keyword>
<dbReference type="InterPro" id="IPR013704">
    <property type="entry name" value="UPF0313_N"/>
</dbReference>
<dbReference type="RefSeq" id="WP_140602699.1">
    <property type="nucleotide sequence ID" value="NZ_SAWY01000013.1"/>
</dbReference>
<feature type="binding site" evidence="6">
    <location>
        <position position="408"/>
    </location>
    <ligand>
        <name>[4Fe-4S] cluster</name>
        <dbReference type="ChEBI" id="CHEBI:49883"/>
        <note>4Fe-4S-S-AdoMet</note>
    </ligand>
</feature>
<feature type="compositionally biased region" description="Basic residues" evidence="7">
    <location>
        <begin position="767"/>
        <end position="783"/>
    </location>
</feature>
<proteinExistence type="inferred from homology"/>
<evidence type="ECO:0000256" key="4">
    <source>
        <dbReference type="ARBA" id="ARBA00023004"/>
    </source>
</evidence>
<dbReference type="GO" id="GO:0005506">
    <property type="term" value="F:iron ion binding"/>
    <property type="evidence" value="ECO:0007669"/>
    <property type="project" value="UniProtKB-UniRule"/>
</dbReference>
<organism evidence="9 10">
    <name type="scientific">Litorilituus lipolyticus</name>
    <dbReference type="NCBI Taxonomy" id="2491017"/>
    <lineage>
        <taxon>Bacteria</taxon>
        <taxon>Pseudomonadati</taxon>
        <taxon>Pseudomonadota</taxon>
        <taxon>Gammaproteobacteria</taxon>
        <taxon>Alteromonadales</taxon>
        <taxon>Colwelliaceae</taxon>
        <taxon>Litorilituus</taxon>
    </lineage>
</organism>
<gene>
    <name evidence="9" type="ORF">EPA86_06915</name>
</gene>
<accession>A0A502L366</accession>
<keyword evidence="2 6" id="KW-0949">S-adenosyl-L-methionine</keyword>
<keyword evidence="3 6" id="KW-0479">Metal-binding</keyword>
<keyword evidence="5 6" id="KW-0411">Iron-sulfur</keyword>
<feature type="region of interest" description="Disordered" evidence="7">
    <location>
        <begin position="704"/>
        <end position="783"/>
    </location>
</feature>
<dbReference type="PANTHER" id="PTHR32331:SF0">
    <property type="entry name" value="UPF0313 PROTEIN YGIQ"/>
    <property type="match status" value="1"/>
</dbReference>
<feature type="domain" description="Radical SAM core" evidence="8">
    <location>
        <begin position="387"/>
        <end position="668"/>
    </location>
</feature>
<dbReference type="PROSITE" id="PS51918">
    <property type="entry name" value="RADICAL_SAM"/>
    <property type="match status" value="1"/>
</dbReference>
<dbReference type="Pfam" id="PF11842">
    <property type="entry name" value="DUF3362"/>
    <property type="match status" value="1"/>
</dbReference>
<feature type="binding site" evidence="6">
    <location>
        <position position="401"/>
    </location>
    <ligand>
        <name>[4Fe-4S] cluster</name>
        <dbReference type="ChEBI" id="CHEBI:49883"/>
        <note>4Fe-4S-S-AdoMet</note>
    </ligand>
</feature>
<dbReference type="SMART" id="SM00729">
    <property type="entry name" value="Elp3"/>
    <property type="match status" value="1"/>
</dbReference>
<dbReference type="InterPro" id="IPR020612">
    <property type="entry name" value="Methylthiotransferase_CS"/>
</dbReference>
<comment type="caution">
    <text evidence="9">The sequence shown here is derived from an EMBL/GenBank/DDBJ whole genome shotgun (WGS) entry which is preliminary data.</text>
</comment>
<evidence type="ECO:0000256" key="6">
    <source>
        <dbReference type="HAMAP-Rule" id="MF_01251"/>
    </source>
</evidence>
<dbReference type="GO" id="GO:0051539">
    <property type="term" value="F:4 iron, 4 sulfur cluster binding"/>
    <property type="evidence" value="ECO:0007669"/>
    <property type="project" value="UniProtKB-KW"/>
</dbReference>
<evidence type="ECO:0000256" key="5">
    <source>
        <dbReference type="ARBA" id="ARBA00023014"/>
    </source>
</evidence>
<name>A0A502L366_9GAMM</name>
<keyword evidence="4 6" id="KW-0408">Iron</keyword>
<sequence>MTSSTQHALFDYPKYWAECYGTAPFLPMSRKEMDELGWDSCDIILVTGDAYVDHPSFGMAIIGRMLESQGFRVGIIAQPDWHSKDAFMQLGQPNLFFGVTAGNMDSMINRYTAERRIRHDDAYTPNDEGGKRPDRAVTVYTQRCKEAYKGVPVIIGGIEASLRRIAHYDYWSDKVRRSVLFDSKADLLVYGNAERPLIDIAHRIARGEEVNKITDVRGSAFLTKQALPGWKGIDSRSIDRPGKIDPIPSPYEEITPNRCDSNDTNKVSEVEALAKKDITKTPQVIDISVYKNKSWREKAKPWQTTYINLPTFEQVKDNKILYAHASRIFHQEVNPTSAKPLVQRHGERLIWLNPPAEPLSEEEMDGVFGLPYQRRPHPTYGNAKIPAYDMIKTSINIMRGCFGGCTFCSITEHEGRIIQSRSHESIINEIEDIKEKVPGFTGVISDLGGPTANMYQLNCKSEKAEATCRKPSCVWPTICGHLDTDHTPTIELYRKARKVKGIKKVLIASGVRYDLAIQDPEYVKELASHHVGGYLKIAPEHTEDGPLNNMMKPGMGSYHKFKELFDHYSKLAGKKQYLIPYFISAHPGTTDRDMINLALWLKENDFKLDQVQNFYPSPLANATTLYHTEINSLRNITSKNLAKDDANVPVPKGTIQRRLHKAILRYHDPANWPLLRATFKKMGLANKLIGSKPGCLVPNETRAEKNMQQGKGKNNAHGYKTSPGQQRQNKANQGRNSFNKKQSQGKQGLTRFSDNQFSKDDTQSQTKNKRQTANKKRKPSRHQ</sequence>
<dbReference type="SFLD" id="SFLDS00029">
    <property type="entry name" value="Radical_SAM"/>
    <property type="match status" value="1"/>
</dbReference>
<dbReference type="OrthoDB" id="9803479at2"/>
<feature type="binding site" evidence="6">
    <location>
        <position position="405"/>
    </location>
    <ligand>
        <name>[4Fe-4S] cluster</name>
        <dbReference type="ChEBI" id="CHEBI:49883"/>
        <note>4Fe-4S-S-AdoMet</note>
    </ligand>
</feature>
<comment type="similarity">
    <text evidence="6">Belongs to the UPF0313 family.</text>
</comment>
<dbReference type="AlphaFoldDB" id="A0A502L366"/>
<dbReference type="EMBL" id="SAWY01000013">
    <property type="protein sequence ID" value="TPH16463.1"/>
    <property type="molecule type" value="Genomic_DNA"/>
</dbReference>
<dbReference type="InterPro" id="IPR006638">
    <property type="entry name" value="Elp3/MiaA/NifB-like_rSAM"/>
</dbReference>
<dbReference type="Proteomes" id="UP000315303">
    <property type="component" value="Unassembled WGS sequence"/>
</dbReference>
<evidence type="ECO:0000313" key="10">
    <source>
        <dbReference type="Proteomes" id="UP000315303"/>
    </source>
</evidence>
<evidence type="ECO:0000256" key="7">
    <source>
        <dbReference type="SAM" id="MobiDB-lite"/>
    </source>
</evidence>
<dbReference type="PROSITE" id="PS01278">
    <property type="entry name" value="MTTASE_RADICAL"/>
    <property type="match status" value="1"/>
</dbReference>
<feature type="region of interest" description="Disordered" evidence="7">
    <location>
        <begin position="241"/>
        <end position="263"/>
    </location>
</feature>
<feature type="compositionally biased region" description="Polar residues" evidence="7">
    <location>
        <begin position="722"/>
        <end position="756"/>
    </location>
</feature>
<dbReference type="InterPro" id="IPR023404">
    <property type="entry name" value="rSAM_horseshoe"/>
</dbReference>
<dbReference type="Pfam" id="PF08497">
    <property type="entry name" value="Radical_SAM_N"/>
    <property type="match status" value="1"/>
</dbReference>
<dbReference type="InterPro" id="IPR007197">
    <property type="entry name" value="rSAM"/>
</dbReference>
<evidence type="ECO:0000313" key="9">
    <source>
        <dbReference type="EMBL" id="TPH16463.1"/>
    </source>
</evidence>
<dbReference type="Pfam" id="PF04055">
    <property type="entry name" value="Radical_SAM"/>
    <property type="match status" value="1"/>
</dbReference>
<keyword evidence="1 6" id="KW-0004">4Fe-4S</keyword>
<dbReference type="InterPro" id="IPR024560">
    <property type="entry name" value="UPF0313_C"/>
</dbReference>
<protein>
    <submittedName>
        <fullName evidence="9">YgiQ family radical SAM protein</fullName>
    </submittedName>
</protein>
<dbReference type="InterPro" id="IPR058240">
    <property type="entry name" value="rSAM_sf"/>
</dbReference>
<comment type="cofactor">
    <cofactor evidence="6">
        <name>[4Fe-4S] cluster</name>
        <dbReference type="ChEBI" id="CHEBI:49883"/>
    </cofactor>
    <text evidence="6">Binds 1 [4Fe-4S] cluster. The cluster is coordinated with 3 cysteines and an exchangeable S-adenosyl-L-methionine.</text>
</comment>
<dbReference type="NCBIfam" id="TIGR03904">
    <property type="entry name" value="SAM_YgiQ"/>
    <property type="match status" value="1"/>
</dbReference>
<evidence type="ECO:0000256" key="3">
    <source>
        <dbReference type="ARBA" id="ARBA00022723"/>
    </source>
</evidence>
<reference evidence="9 10" key="1">
    <citation type="submission" date="2019-01" db="EMBL/GenBank/DDBJ databases">
        <title>Litorilituus lipolytica sp. nov., isolated from intertidal sand of the Yellow Sea in China.</title>
        <authorList>
            <person name="Liu A."/>
        </authorList>
    </citation>
    <scope>NUCLEOTIDE SEQUENCE [LARGE SCALE GENOMIC DNA]</scope>
    <source>
        <strain evidence="9 10">RZ04</strain>
    </source>
</reference>
<dbReference type="InterPro" id="IPR022946">
    <property type="entry name" value="UPF0313"/>
</dbReference>
<evidence type="ECO:0000256" key="2">
    <source>
        <dbReference type="ARBA" id="ARBA00022691"/>
    </source>
</evidence>
<evidence type="ECO:0000259" key="8">
    <source>
        <dbReference type="PROSITE" id="PS51918"/>
    </source>
</evidence>
<dbReference type="SUPFAM" id="SSF102114">
    <property type="entry name" value="Radical SAM enzymes"/>
    <property type="match status" value="1"/>
</dbReference>
<dbReference type="PANTHER" id="PTHR32331">
    <property type="entry name" value="UPF0313 PROTEIN YGIQ"/>
    <property type="match status" value="1"/>
</dbReference>
<dbReference type="HAMAP" id="MF_01251">
    <property type="entry name" value="UPF0313"/>
    <property type="match status" value="1"/>
</dbReference>
<dbReference type="SFLD" id="SFLDG01069">
    <property type="entry name" value="UPF0313"/>
    <property type="match status" value="1"/>
</dbReference>
<evidence type="ECO:0000256" key="1">
    <source>
        <dbReference type="ARBA" id="ARBA00022485"/>
    </source>
</evidence>
<dbReference type="Gene3D" id="3.80.30.20">
    <property type="entry name" value="tm_1862 like domain"/>
    <property type="match status" value="1"/>
</dbReference>
<dbReference type="GO" id="GO:0003824">
    <property type="term" value="F:catalytic activity"/>
    <property type="evidence" value="ECO:0007669"/>
    <property type="project" value="InterPro"/>
</dbReference>